<gene>
    <name evidence="1" type="ORF">A2395_01175</name>
</gene>
<accession>A0A1F4ZT79</accession>
<evidence type="ECO:0000313" key="2">
    <source>
        <dbReference type="Proteomes" id="UP000178188"/>
    </source>
</evidence>
<dbReference type="AlphaFoldDB" id="A0A1F4ZT79"/>
<evidence type="ECO:0000313" key="1">
    <source>
        <dbReference type="EMBL" id="OGD09338.1"/>
    </source>
</evidence>
<organism evidence="1 2">
    <name type="scientific">Candidatus Amesbacteria bacterium RIFOXYB1_FULL_47_9</name>
    <dbReference type="NCBI Taxonomy" id="1797266"/>
    <lineage>
        <taxon>Bacteria</taxon>
        <taxon>Candidatus Amesiibacteriota</taxon>
    </lineage>
</organism>
<reference evidence="1 2" key="1">
    <citation type="journal article" date="2016" name="Nat. Commun.">
        <title>Thousands of microbial genomes shed light on interconnected biogeochemical processes in an aquifer system.</title>
        <authorList>
            <person name="Anantharaman K."/>
            <person name="Brown C.T."/>
            <person name="Hug L.A."/>
            <person name="Sharon I."/>
            <person name="Castelle C.J."/>
            <person name="Probst A.J."/>
            <person name="Thomas B.C."/>
            <person name="Singh A."/>
            <person name="Wilkins M.J."/>
            <person name="Karaoz U."/>
            <person name="Brodie E.L."/>
            <person name="Williams K.H."/>
            <person name="Hubbard S.S."/>
            <person name="Banfield J.F."/>
        </authorList>
    </citation>
    <scope>NUCLEOTIDE SEQUENCE [LARGE SCALE GENOMIC DNA]</scope>
</reference>
<protein>
    <submittedName>
        <fullName evidence="1">Uncharacterized protein</fullName>
    </submittedName>
</protein>
<sequence>MGWIPMPAIINSARSRPTPSTFRAAILAALSGSARLTYTLVAVFKSGTERLDSCERPGRETDDRGILPLKISPVEPLTVTIRPSLRVFVATVVPTTHGTPNSRETIAAWDVRPPRLVIIAAARFIAGTKSGVVISVTIISPGLTLPKFLTSGTSLTGPEISPGEAGAPFKIGSPNFCESFLVICPSLTADGFPAEALPSVVIGRAWVI</sequence>
<proteinExistence type="predicted"/>
<dbReference type="EMBL" id="MEXU01000054">
    <property type="protein sequence ID" value="OGD09338.1"/>
    <property type="molecule type" value="Genomic_DNA"/>
</dbReference>
<comment type="caution">
    <text evidence="1">The sequence shown here is derived from an EMBL/GenBank/DDBJ whole genome shotgun (WGS) entry which is preliminary data.</text>
</comment>
<dbReference type="Proteomes" id="UP000178188">
    <property type="component" value="Unassembled WGS sequence"/>
</dbReference>
<name>A0A1F4ZT79_9BACT</name>